<sequence length="60" mass="6515">MRLTAGFPRPTKWFSSSSNGKNEKSSCPKKSEAAREQKAVAVESVVFQSAAADLVVCQLR</sequence>
<feature type="compositionally biased region" description="Basic and acidic residues" evidence="1">
    <location>
        <begin position="21"/>
        <end position="33"/>
    </location>
</feature>
<dbReference type="EMBL" id="JBBPBK010000003">
    <property type="protein sequence ID" value="KAK9288368.1"/>
    <property type="molecule type" value="Genomic_DNA"/>
</dbReference>
<dbReference type="Proteomes" id="UP001415857">
    <property type="component" value="Unassembled WGS sequence"/>
</dbReference>
<organism evidence="2 3">
    <name type="scientific">Liquidambar formosana</name>
    <name type="common">Formosan gum</name>
    <dbReference type="NCBI Taxonomy" id="63359"/>
    <lineage>
        <taxon>Eukaryota</taxon>
        <taxon>Viridiplantae</taxon>
        <taxon>Streptophyta</taxon>
        <taxon>Embryophyta</taxon>
        <taxon>Tracheophyta</taxon>
        <taxon>Spermatophyta</taxon>
        <taxon>Magnoliopsida</taxon>
        <taxon>eudicotyledons</taxon>
        <taxon>Gunneridae</taxon>
        <taxon>Pentapetalae</taxon>
        <taxon>Saxifragales</taxon>
        <taxon>Altingiaceae</taxon>
        <taxon>Liquidambar</taxon>
    </lineage>
</organism>
<name>A0AAP0X728_LIQFO</name>
<gene>
    <name evidence="2" type="ORF">L1049_016821</name>
</gene>
<protein>
    <submittedName>
        <fullName evidence="2">Uncharacterized protein</fullName>
    </submittedName>
</protein>
<comment type="caution">
    <text evidence="2">The sequence shown here is derived from an EMBL/GenBank/DDBJ whole genome shotgun (WGS) entry which is preliminary data.</text>
</comment>
<evidence type="ECO:0000313" key="3">
    <source>
        <dbReference type="Proteomes" id="UP001415857"/>
    </source>
</evidence>
<feature type="region of interest" description="Disordered" evidence="1">
    <location>
        <begin position="1"/>
        <end position="33"/>
    </location>
</feature>
<accession>A0AAP0X728</accession>
<evidence type="ECO:0000313" key="2">
    <source>
        <dbReference type="EMBL" id="KAK9288368.1"/>
    </source>
</evidence>
<proteinExistence type="predicted"/>
<keyword evidence="3" id="KW-1185">Reference proteome</keyword>
<reference evidence="2 3" key="1">
    <citation type="journal article" date="2024" name="Plant J.">
        <title>Genome sequences and population genomics reveal climatic adaptation and genomic divergence between two closely related sweetgum species.</title>
        <authorList>
            <person name="Xu W.Q."/>
            <person name="Ren C.Q."/>
            <person name="Zhang X.Y."/>
            <person name="Comes H.P."/>
            <person name="Liu X.H."/>
            <person name="Li Y.G."/>
            <person name="Kettle C.J."/>
            <person name="Jalonen R."/>
            <person name="Gaisberger H."/>
            <person name="Ma Y.Z."/>
            <person name="Qiu Y.X."/>
        </authorList>
    </citation>
    <scope>NUCLEOTIDE SEQUENCE [LARGE SCALE GENOMIC DNA]</scope>
    <source>
        <strain evidence="2">Hangzhou</strain>
    </source>
</reference>
<dbReference type="AlphaFoldDB" id="A0AAP0X728"/>
<evidence type="ECO:0000256" key="1">
    <source>
        <dbReference type="SAM" id="MobiDB-lite"/>
    </source>
</evidence>